<dbReference type="Gene3D" id="3.40.50.10990">
    <property type="entry name" value="GTP cyclohydrolase II"/>
    <property type="match status" value="1"/>
</dbReference>
<feature type="region of interest" description="Disordered" evidence="4">
    <location>
        <begin position="82"/>
        <end position="105"/>
    </location>
</feature>
<dbReference type="PANTHER" id="PTHR21327">
    <property type="entry name" value="GTP CYCLOHYDROLASE II-RELATED"/>
    <property type="match status" value="1"/>
</dbReference>
<comment type="caution">
    <text evidence="6">The sequence shown here is derived from an EMBL/GenBank/DDBJ whole genome shotgun (WGS) entry which is preliminary data.</text>
</comment>
<gene>
    <name evidence="6" type="ORF">QN277_007842</name>
</gene>
<evidence type="ECO:0000313" key="6">
    <source>
        <dbReference type="EMBL" id="KAK4258387.1"/>
    </source>
</evidence>
<evidence type="ECO:0000259" key="5">
    <source>
        <dbReference type="Pfam" id="PF00925"/>
    </source>
</evidence>
<comment type="pathway">
    <text evidence="1">Cofactor biosynthesis; riboflavin biosynthesis.</text>
</comment>
<dbReference type="Proteomes" id="UP001293593">
    <property type="component" value="Unassembled WGS sequence"/>
</dbReference>
<proteinExistence type="inferred from homology"/>
<sequence length="105" mass="11787">MRENISTLFCLKLNLQILRDLGVRSMKLMTKNIAKYVGLKGYGLTISGRIPLVTLITKENQRYLETKRAKMDHTYDLESNNQLNSYATSNGKVSADDSKNAAPCS</sequence>
<protein>
    <recommendedName>
        <fullName evidence="5">GTP cyclohydrolase II domain-containing protein</fullName>
    </recommendedName>
</protein>
<organism evidence="6 7">
    <name type="scientific">Acacia crassicarpa</name>
    <name type="common">northern wattle</name>
    <dbReference type="NCBI Taxonomy" id="499986"/>
    <lineage>
        <taxon>Eukaryota</taxon>
        <taxon>Viridiplantae</taxon>
        <taxon>Streptophyta</taxon>
        <taxon>Embryophyta</taxon>
        <taxon>Tracheophyta</taxon>
        <taxon>Spermatophyta</taxon>
        <taxon>Magnoliopsida</taxon>
        <taxon>eudicotyledons</taxon>
        <taxon>Gunneridae</taxon>
        <taxon>Pentapetalae</taxon>
        <taxon>rosids</taxon>
        <taxon>fabids</taxon>
        <taxon>Fabales</taxon>
        <taxon>Fabaceae</taxon>
        <taxon>Caesalpinioideae</taxon>
        <taxon>mimosoid clade</taxon>
        <taxon>Acacieae</taxon>
        <taxon>Acacia</taxon>
    </lineage>
</organism>
<evidence type="ECO:0000256" key="2">
    <source>
        <dbReference type="ARBA" id="ARBA00008976"/>
    </source>
</evidence>
<keyword evidence="3" id="KW-0686">Riboflavin biosynthesis</keyword>
<dbReference type="PANTHER" id="PTHR21327:SF48">
    <property type="entry name" value="BIFUNCTIONAL RIBOFLAVIN BIOSYNTHESIS PROTEIN RIBA 1, CHLOROPLASTIC"/>
    <property type="match status" value="1"/>
</dbReference>
<dbReference type="GO" id="GO:0009231">
    <property type="term" value="P:riboflavin biosynthetic process"/>
    <property type="evidence" value="ECO:0007669"/>
    <property type="project" value="UniProtKB-KW"/>
</dbReference>
<dbReference type="GO" id="GO:0008686">
    <property type="term" value="F:3,4-dihydroxy-2-butanone-4-phosphate synthase activity"/>
    <property type="evidence" value="ECO:0007669"/>
    <property type="project" value="TreeGrafter"/>
</dbReference>
<reference evidence="6" key="1">
    <citation type="submission" date="2023-10" db="EMBL/GenBank/DDBJ databases">
        <title>Chromosome-level genome of the transformable northern wattle, Acacia crassicarpa.</title>
        <authorList>
            <person name="Massaro I."/>
            <person name="Sinha N.R."/>
            <person name="Poethig S."/>
            <person name="Leichty A.R."/>
        </authorList>
    </citation>
    <scope>NUCLEOTIDE SEQUENCE</scope>
    <source>
        <strain evidence="6">Acra3RX</strain>
        <tissue evidence="6">Leaf</tissue>
    </source>
</reference>
<evidence type="ECO:0000256" key="3">
    <source>
        <dbReference type="ARBA" id="ARBA00022619"/>
    </source>
</evidence>
<feature type="domain" description="GTP cyclohydrolase II" evidence="5">
    <location>
        <begin position="15"/>
        <end position="51"/>
    </location>
</feature>
<evidence type="ECO:0000256" key="4">
    <source>
        <dbReference type="SAM" id="MobiDB-lite"/>
    </source>
</evidence>
<dbReference type="GO" id="GO:0009507">
    <property type="term" value="C:chloroplast"/>
    <property type="evidence" value="ECO:0007669"/>
    <property type="project" value="TreeGrafter"/>
</dbReference>
<dbReference type="Pfam" id="PF00925">
    <property type="entry name" value="GTP_cyclohydro2"/>
    <property type="match status" value="1"/>
</dbReference>
<evidence type="ECO:0000256" key="1">
    <source>
        <dbReference type="ARBA" id="ARBA00005104"/>
    </source>
</evidence>
<dbReference type="InterPro" id="IPR032677">
    <property type="entry name" value="GTP_cyclohydro_II"/>
</dbReference>
<keyword evidence="7" id="KW-1185">Reference proteome</keyword>
<name>A0AAE1IV90_9FABA</name>
<comment type="similarity">
    <text evidence="2">In the C-terminal section; belongs to the GTP cyclohydrolase II family.</text>
</comment>
<dbReference type="SUPFAM" id="SSF142695">
    <property type="entry name" value="RibA-like"/>
    <property type="match status" value="1"/>
</dbReference>
<feature type="compositionally biased region" description="Polar residues" evidence="4">
    <location>
        <begin position="82"/>
        <end position="92"/>
    </location>
</feature>
<dbReference type="EMBL" id="JAWXYG010000012">
    <property type="protein sequence ID" value="KAK4258387.1"/>
    <property type="molecule type" value="Genomic_DNA"/>
</dbReference>
<dbReference type="AlphaFoldDB" id="A0AAE1IV90"/>
<evidence type="ECO:0000313" key="7">
    <source>
        <dbReference type="Proteomes" id="UP001293593"/>
    </source>
</evidence>
<dbReference type="InterPro" id="IPR036144">
    <property type="entry name" value="RibA-like_sf"/>
</dbReference>
<accession>A0AAE1IV90</accession>